<sequence length="241" mass="26305">MIYGVVLAAGLGERLRPLTLSIPKPLLPTPDGPVMLGSMRKLAEVSSKVYVVLHYMADLAIPAVKSMGRALGLDVGIVVHDRLMGTAGHLGFLKGVVGDEDLVVVANGDIVIDEGFRGLLDSHVSGRWDMTIMTSKLRQPIRFGVLDFSESGELIKWREKPTLELSISAGNYVIGGRAIKELPDSFIDMNDFVNLLLSKGYRVGGYEARGVKRDVGTMDDYLALLQQGLRAFSDASWRMED</sequence>
<accession>A0A830GWD1</accession>
<comment type="caution">
    <text evidence="2">The sequence shown here is derived from an EMBL/GenBank/DDBJ whole genome shotgun (WGS) entry which is preliminary data.</text>
</comment>
<dbReference type="InterPro" id="IPR029044">
    <property type="entry name" value="Nucleotide-diphossugar_trans"/>
</dbReference>
<dbReference type="EMBL" id="BMNL01000002">
    <property type="protein sequence ID" value="GGP21010.1"/>
    <property type="molecule type" value="Genomic_DNA"/>
</dbReference>
<proteinExistence type="predicted"/>
<dbReference type="PANTHER" id="PTHR22572">
    <property type="entry name" value="SUGAR-1-PHOSPHATE GUANYL TRANSFERASE"/>
    <property type="match status" value="1"/>
</dbReference>
<evidence type="ECO:0000259" key="1">
    <source>
        <dbReference type="Pfam" id="PF00483"/>
    </source>
</evidence>
<keyword evidence="3" id="KW-1185">Reference proteome</keyword>
<organism evidence="2 3">
    <name type="scientific">Thermocladium modestius</name>
    <dbReference type="NCBI Taxonomy" id="62609"/>
    <lineage>
        <taxon>Archaea</taxon>
        <taxon>Thermoproteota</taxon>
        <taxon>Thermoprotei</taxon>
        <taxon>Thermoproteales</taxon>
        <taxon>Thermoproteaceae</taxon>
        <taxon>Thermocladium</taxon>
    </lineage>
</organism>
<dbReference type="RefSeq" id="WP_188596440.1">
    <property type="nucleotide sequence ID" value="NZ_BMNL01000002.1"/>
</dbReference>
<dbReference type="CDD" id="cd04181">
    <property type="entry name" value="NTP_transferase"/>
    <property type="match status" value="1"/>
</dbReference>
<dbReference type="AlphaFoldDB" id="A0A830GWD1"/>
<dbReference type="Proteomes" id="UP000610960">
    <property type="component" value="Unassembled WGS sequence"/>
</dbReference>
<evidence type="ECO:0000313" key="3">
    <source>
        <dbReference type="Proteomes" id="UP000610960"/>
    </source>
</evidence>
<evidence type="ECO:0000313" key="2">
    <source>
        <dbReference type="EMBL" id="GGP21010.1"/>
    </source>
</evidence>
<reference evidence="2" key="2">
    <citation type="submission" date="2020-09" db="EMBL/GenBank/DDBJ databases">
        <authorList>
            <person name="Sun Q."/>
            <person name="Ohkuma M."/>
        </authorList>
    </citation>
    <scope>NUCLEOTIDE SEQUENCE</scope>
    <source>
        <strain evidence="2">JCM 10088</strain>
    </source>
</reference>
<dbReference type="SUPFAM" id="SSF53448">
    <property type="entry name" value="Nucleotide-diphospho-sugar transferases"/>
    <property type="match status" value="1"/>
</dbReference>
<gene>
    <name evidence="2" type="ORF">GCM10007981_11390</name>
</gene>
<name>A0A830GWD1_9CREN</name>
<dbReference type="Gene3D" id="3.90.550.10">
    <property type="entry name" value="Spore Coat Polysaccharide Biosynthesis Protein SpsA, Chain A"/>
    <property type="match status" value="1"/>
</dbReference>
<reference evidence="2" key="1">
    <citation type="journal article" date="2014" name="Int. J. Syst. Evol. Microbiol.">
        <title>Complete genome sequence of Corynebacterium casei LMG S-19264T (=DSM 44701T), isolated from a smear-ripened cheese.</title>
        <authorList>
            <consortium name="US DOE Joint Genome Institute (JGI-PGF)"/>
            <person name="Walter F."/>
            <person name="Albersmeier A."/>
            <person name="Kalinowski J."/>
            <person name="Ruckert C."/>
        </authorList>
    </citation>
    <scope>NUCLEOTIDE SEQUENCE</scope>
    <source>
        <strain evidence="2">JCM 10088</strain>
    </source>
</reference>
<dbReference type="InterPro" id="IPR050486">
    <property type="entry name" value="Mannose-1P_guanyltransferase"/>
</dbReference>
<protein>
    <recommendedName>
        <fullName evidence="1">Nucleotidyl transferase domain-containing protein</fullName>
    </recommendedName>
</protein>
<dbReference type="OrthoDB" id="15372at2157"/>
<feature type="domain" description="Nucleotidyl transferase" evidence="1">
    <location>
        <begin position="4"/>
        <end position="225"/>
    </location>
</feature>
<dbReference type="Pfam" id="PF00483">
    <property type="entry name" value="NTP_transferase"/>
    <property type="match status" value="1"/>
</dbReference>
<dbReference type="InterPro" id="IPR005835">
    <property type="entry name" value="NTP_transferase_dom"/>
</dbReference>